<keyword evidence="2" id="KW-1185">Reference proteome</keyword>
<dbReference type="InterPro" id="IPR036179">
    <property type="entry name" value="Ig-like_dom_sf"/>
</dbReference>
<organism evidence="1 2">
    <name type="scientific">Zosterops borbonicus</name>
    <dbReference type="NCBI Taxonomy" id="364589"/>
    <lineage>
        <taxon>Eukaryota</taxon>
        <taxon>Metazoa</taxon>
        <taxon>Chordata</taxon>
        <taxon>Craniata</taxon>
        <taxon>Vertebrata</taxon>
        <taxon>Euteleostomi</taxon>
        <taxon>Archelosauria</taxon>
        <taxon>Archosauria</taxon>
        <taxon>Dinosauria</taxon>
        <taxon>Saurischia</taxon>
        <taxon>Theropoda</taxon>
        <taxon>Coelurosauria</taxon>
        <taxon>Aves</taxon>
        <taxon>Neognathae</taxon>
        <taxon>Neoaves</taxon>
        <taxon>Telluraves</taxon>
        <taxon>Australaves</taxon>
        <taxon>Passeriformes</taxon>
        <taxon>Sylvioidea</taxon>
        <taxon>Zosteropidae</taxon>
        <taxon>Zosterops</taxon>
    </lineage>
</organism>
<dbReference type="AlphaFoldDB" id="A0A8K1FWK0"/>
<evidence type="ECO:0000313" key="1">
    <source>
        <dbReference type="EMBL" id="TRZ04795.1"/>
    </source>
</evidence>
<dbReference type="EMBL" id="SWJQ01011182">
    <property type="protein sequence ID" value="TRZ04795.1"/>
    <property type="molecule type" value="Genomic_DNA"/>
</dbReference>
<dbReference type="InterPro" id="IPR013783">
    <property type="entry name" value="Ig-like_fold"/>
</dbReference>
<evidence type="ECO:0000313" key="2">
    <source>
        <dbReference type="Proteomes" id="UP000796761"/>
    </source>
</evidence>
<sequence>MLEGDTVTLRCRCRREMSVTTVRFCHGDKEVRMYLLGTELSLSPLQLNHSGQYHCGGWMNSWLPLWAQSVPMTVTVHGPPKLCTASSSLAFLCPSLTFPEYLIVLWCPPS</sequence>
<dbReference type="Proteomes" id="UP000796761">
    <property type="component" value="Unassembled WGS sequence"/>
</dbReference>
<comment type="caution">
    <text evidence="1">The sequence shown here is derived from an EMBL/GenBank/DDBJ whole genome shotgun (WGS) entry which is preliminary data.</text>
</comment>
<gene>
    <name evidence="1" type="ORF">HGM15179_022312</name>
</gene>
<name>A0A8K1FWK0_9PASS</name>
<protein>
    <submittedName>
        <fullName evidence="1">Uncharacterized protein</fullName>
    </submittedName>
</protein>
<reference evidence="1" key="1">
    <citation type="submission" date="2019-04" db="EMBL/GenBank/DDBJ databases">
        <title>Genome assembly of Zosterops borbonicus 15179.</title>
        <authorList>
            <person name="Leroy T."/>
            <person name="Anselmetti Y."/>
            <person name="Tilak M.-K."/>
            <person name="Nabholz B."/>
        </authorList>
    </citation>
    <scope>NUCLEOTIDE SEQUENCE</scope>
    <source>
        <strain evidence="1">HGM_15179</strain>
        <tissue evidence="1">Muscle</tissue>
    </source>
</reference>
<proteinExistence type="predicted"/>
<dbReference type="SUPFAM" id="SSF48726">
    <property type="entry name" value="Immunoglobulin"/>
    <property type="match status" value="1"/>
</dbReference>
<dbReference type="Gene3D" id="2.60.40.10">
    <property type="entry name" value="Immunoglobulins"/>
    <property type="match status" value="1"/>
</dbReference>
<accession>A0A8K1FWK0</accession>
<dbReference type="OrthoDB" id="6151406at2759"/>